<gene>
    <name evidence="3" type="ORF">PICMEDRAFT_15903</name>
</gene>
<proteinExistence type="predicted"/>
<feature type="compositionally biased region" description="Acidic residues" evidence="1">
    <location>
        <begin position="140"/>
        <end position="158"/>
    </location>
</feature>
<reference evidence="3 4" key="1">
    <citation type="journal article" date="2016" name="Proc. Natl. Acad. Sci. U.S.A.">
        <title>Comparative genomics of biotechnologically important yeasts.</title>
        <authorList>
            <person name="Riley R."/>
            <person name="Haridas S."/>
            <person name="Wolfe K.H."/>
            <person name="Lopes M.R."/>
            <person name="Hittinger C.T."/>
            <person name="Goeker M."/>
            <person name="Salamov A.A."/>
            <person name="Wisecaver J.H."/>
            <person name="Long T.M."/>
            <person name="Calvey C.H."/>
            <person name="Aerts A.L."/>
            <person name="Barry K.W."/>
            <person name="Choi C."/>
            <person name="Clum A."/>
            <person name="Coughlan A.Y."/>
            <person name="Deshpande S."/>
            <person name="Douglass A.P."/>
            <person name="Hanson S.J."/>
            <person name="Klenk H.-P."/>
            <person name="LaButti K.M."/>
            <person name="Lapidus A."/>
            <person name="Lindquist E.A."/>
            <person name="Lipzen A.M."/>
            <person name="Meier-Kolthoff J.P."/>
            <person name="Ohm R.A."/>
            <person name="Otillar R.P."/>
            <person name="Pangilinan J.L."/>
            <person name="Peng Y."/>
            <person name="Rokas A."/>
            <person name="Rosa C.A."/>
            <person name="Scheuner C."/>
            <person name="Sibirny A.A."/>
            <person name="Slot J.C."/>
            <person name="Stielow J.B."/>
            <person name="Sun H."/>
            <person name="Kurtzman C.P."/>
            <person name="Blackwell M."/>
            <person name="Grigoriev I.V."/>
            <person name="Jeffries T.W."/>
        </authorList>
    </citation>
    <scope>NUCLEOTIDE SEQUENCE [LARGE SCALE GENOMIC DNA]</scope>
    <source>
        <strain evidence="3 4">NRRL Y-2026</strain>
    </source>
</reference>
<feature type="compositionally biased region" description="Basic and acidic residues" evidence="1">
    <location>
        <begin position="180"/>
        <end position="202"/>
    </location>
</feature>
<evidence type="ECO:0000313" key="3">
    <source>
        <dbReference type="EMBL" id="ODQ48059.1"/>
    </source>
</evidence>
<feature type="compositionally biased region" description="Polar residues" evidence="1">
    <location>
        <begin position="1077"/>
        <end position="1086"/>
    </location>
</feature>
<feature type="domain" description="AVL9/DENND6" evidence="2">
    <location>
        <begin position="311"/>
        <end position="891"/>
    </location>
</feature>
<dbReference type="EMBL" id="KV454002">
    <property type="protein sequence ID" value="ODQ48059.1"/>
    <property type="molecule type" value="Genomic_DNA"/>
</dbReference>
<dbReference type="InterPro" id="IPR018307">
    <property type="entry name" value="ABL9/DENND6_dom"/>
</dbReference>
<feature type="region of interest" description="Disordered" evidence="1">
    <location>
        <begin position="1077"/>
        <end position="1143"/>
    </location>
</feature>
<feature type="compositionally biased region" description="Basic and acidic residues" evidence="1">
    <location>
        <begin position="806"/>
        <end position="829"/>
    </location>
</feature>
<sequence length="1143" mass="127800">MARKKSSKGKAKKDAMPKTGAENSIERKNVDELDMNWTPAELDKAEDRSDNEAPEDVDGEADENGEKEEEEKKEEEKETDGRGDGNGDEETLSSEAQAPVPGEIAQDRGEEVEDTRESDKEDVGAEEEDKKQREEKAEGDGEGDSEGEGEEEKDEEEHNDSTANRFVIVDSEDEEEFEKEDILQNEKIKDDVIEKSTVKPESDSLLNKPTEPEAKSASEELPETPSIVITPQEEPRETPLVTTEDTKMEKESKVEIGQQPYDPEGGQIASHESRSSAEPRDLAFITPTPLYRYIENKETRDKMKSLTSNFVFGLAVVDFDHIKGPELTYWLDDEVISAQDEGQSDKSIQGLLQQKIRHYSKIWPYLAFQALPDGVHMYGETFTQFTLCYDELKKTDVELDFDLVDLVFDDEAPKAKTGIGAKVEQSDVGAGADAEAEADADVSVKTETDANGNFVNVDFTKTEQATGDETSLEKSRTRPVVEMEDPNQGVITLFGCACIRQLDTALLKNIDKTHLKRSVVQKSVILLTRSPLPIQLREKLSIITQSWFEQRDFSDREILKALYVHVSSTYNQNGYLIEDDDLYEVNNNNNSNSTVEDSCKIIKESDFYMGLNFQEVVRKLRRQLLVIFKCLVLGKSRILFFSKDLNALSNTQYCLIGLISNLLLNLSDSGYPLSDNFLHEEKMTSQSLKSSDRASILRFLGLPLRIFGFGSFFQPYLTLQQLSYITNINTKSFVVGSSNDIILEHKKDWFDVIIHLDEKESGLFGSGGCKVEILNKSLKDKVGLTWDDKKFIDYIIHSVDTHYLQDAKERPEEQEGEEKEKADEEKHDAGSATTATTSSAAGSGEHRSTREQIKSKTVNSNLSIDNGVYKGGDDFIRSQFEDYLIGFLSCVKYHDFLRRQATREKEKEVVEQLRLDTFDNDIARFGARWVEEFRRSQVYEHWNEITENELFNFFEPRHVGKDIGKDDAAEYQFKGGDVFKSWISRWKEAGRSPAPSPGPGSGAGDAETGKVAHADSADRGDKRDKGDKGGAGEGADKAHEGRGADPAAAAAATVKTTMNTFGRDVGLFFRKIGDNTSQRLYSSNPSTDKDAPAEEHKQPEDVPARAKPCAEADAAERGNAADTEGAPGSGLESRLRGLFQWGK</sequence>
<feature type="compositionally biased region" description="Basic and acidic residues" evidence="1">
    <location>
        <begin position="74"/>
        <end position="85"/>
    </location>
</feature>
<keyword evidence="4" id="KW-1185">Reference proteome</keyword>
<dbReference type="GeneID" id="30177701"/>
<dbReference type="OrthoDB" id="26278at2759"/>
<dbReference type="Pfam" id="PF09794">
    <property type="entry name" value="Avl9"/>
    <property type="match status" value="1"/>
</dbReference>
<feature type="compositionally biased region" description="Basic and acidic residues" evidence="1">
    <location>
        <begin position="844"/>
        <end position="854"/>
    </location>
</feature>
<dbReference type="GO" id="GO:0005737">
    <property type="term" value="C:cytoplasm"/>
    <property type="evidence" value="ECO:0007669"/>
    <property type="project" value="TreeGrafter"/>
</dbReference>
<feature type="compositionally biased region" description="Basic and acidic residues" evidence="1">
    <location>
        <begin position="1087"/>
        <end position="1116"/>
    </location>
</feature>
<dbReference type="AlphaFoldDB" id="A0A1E3NPN4"/>
<dbReference type="PANTHER" id="PTHR31017:SF1">
    <property type="entry name" value="LATE SECRETORY PATHWAY PROTEIN AVL9 HOMOLOG"/>
    <property type="match status" value="1"/>
</dbReference>
<name>A0A1E3NPN4_9ASCO</name>
<evidence type="ECO:0000259" key="2">
    <source>
        <dbReference type="Pfam" id="PF09794"/>
    </source>
</evidence>
<dbReference type="Proteomes" id="UP000094455">
    <property type="component" value="Unassembled WGS sequence"/>
</dbReference>
<feature type="region of interest" description="Disordered" evidence="1">
    <location>
        <begin position="806"/>
        <end position="856"/>
    </location>
</feature>
<dbReference type="PANTHER" id="PTHR31017">
    <property type="entry name" value="LATE SECRETORY PATHWAY PROTEIN AVL9-RELATED"/>
    <property type="match status" value="1"/>
</dbReference>
<dbReference type="RefSeq" id="XP_019019172.1">
    <property type="nucleotide sequence ID" value="XM_019161014.1"/>
</dbReference>
<feature type="region of interest" description="Disordered" evidence="1">
    <location>
        <begin position="1"/>
        <end position="278"/>
    </location>
</feature>
<feature type="compositionally biased region" description="Acidic residues" evidence="1">
    <location>
        <begin position="170"/>
        <end position="179"/>
    </location>
</feature>
<feature type="compositionally biased region" description="Basic and acidic residues" evidence="1">
    <location>
        <begin position="41"/>
        <end position="51"/>
    </location>
</feature>
<feature type="compositionally biased region" description="Basic and acidic residues" evidence="1">
    <location>
        <begin position="1007"/>
        <end position="1043"/>
    </location>
</feature>
<evidence type="ECO:0000256" key="1">
    <source>
        <dbReference type="SAM" id="MobiDB-lite"/>
    </source>
</evidence>
<feature type="compositionally biased region" description="Acidic residues" evidence="1">
    <location>
        <begin position="52"/>
        <end position="73"/>
    </location>
</feature>
<organism evidence="3 4">
    <name type="scientific">Pichia membranifaciens NRRL Y-2026</name>
    <dbReference type="NCBI Taxonomy" id="763406"/>
    <lineage>
        <taxon>Eukaryota</taxon>
        <taxon>Fungi</taxon>
        <taxon>Dikarya</taxon>
        <taxon>Ascomycota</taxon>
        <taxon>Saccharomycotina</taxon>
        <taxon>Pichiomycetes</taxon>
        <taxon>Pichiales</taxon>
        <taxon>Pichiaceae</taxon>
        <taxon>Pichia</taxon>
    </lineage>
</organism>
<evidence type="ECO:0000313" key="4">
    <source>
        <dbReference type="Proteomes" id="UP000094455"/>
    </source>
</evidence>
<feature type="compositionally biased region" description="Basic and acidic residues" evidence="1">
    <location>
        <begin position="244"/>
        <end position="254"/>
    </location>
</feature>
<feature type="compositionally biased region" description="Basic residues" evidence="1">
    <location>
        <begin position="1"/>
        <end position="11"/>
    </location>
</feature>
<feature type="region of interest" description="Disordered" evidence="1">
    <location>
        <begin position="988"/>
        <end position="1049"/>
    </location>
</feature>
<feature type="compositionally biased region" description="Basic and acidic residues" evidence="1">
    <location>
        <begin position="105"/>
        <end position="139"/>
    </location>
</feature>
<feature type="compositionally biased region" description="Low complexity" evidence="1">
    <location>
        <begin position="830"/>
        <end position="843"/>
    </location>
</feature>
<dbReference type="InterPro" id="IPR051731">
    <property type="entry name" value="DENND11/AVL9_GEFs"/>
</dbReference>
<accession>A0A1E3NPN4</accession>
<protein>
    <recommendedName>
        <fullName evidence="2">AVL9/DENND6 domain-containing protein</fullName>
    </recommendedName>
</protein>